<keyword evidence="5 8" id="KW-1133">Transmembrane helix</keyword>
<dbReference type="Gene3D" id="3.10.20.310">
    <property type="entry name" value="membrane protein fhac"/>
    <property type="match status" value="1"/>
</dbReference>
<proteinExistence type="predicted"/>
<dbReference type="InterPro" id="IPR005548">
    <property type="entry name" value="Cell_div_FtsQ/DivIB_C"/>
</dbReference>
<protein>
    <submittedName>
        <fullName evidence="10">Cell division protein FtsQ</fullName>
    </submittedName>
</protein>
<evidence type="ECO:0000256" key="6">
    <source>
        <dbReference type="ARBA" id="ARBA00023136"/>
    </source>
</evidence>
<dbReference type="Pfam" id="PF03799">
    <property type="entry name" value="FtsQ_DivIB_C"/>
    <property type="match status" value="1"/>
</dbReference>
<organism evidence="10 11">
    <name type="scientific">Propioniciclava flava</name>
    <dbReference type="NCBI Taxonomy" id="2072026"/>
    <lineage>
        <taxon>Bacteria</taxon>
        <taxon>Bacillati</taxon>
        <taxon>Actinomycetota</taxon>
        <taxon>Actinomycetes</taxon>
        <taxon>Propionibacteriales</taxon>
        <taxon>Propionibacteriaceae</taxon>
        <taxon>Propioniciclava</taxon>
    </lineage>
</organism>
<feature type="domain" description="POTRA" evidence="9">
    <location>
        <begin position="50"/>
        <end position="119"/>
    </location>
</feature>
<reference evidence="10 11" key="1">
    <citation type="submission" date="2018-01" db="EMBL/GenBank/DDBJ databases">
        <title>Lactibacter flavus gen. nov., sp. nov., a novel bacterium of the family Propionibacteriaceae isolated from raw milk and dairy products.</title>
        <authorList>
            <person name="Wenning M."/>
            <person name="Breitenwieser F."/>
            <person name="Huptas C."/>
            <person name="von Neubeck M."/>
            <person name="Busse H.-J."/>
            <person name="Scherer S."/>
        </authorList>
    </citation>
    <scope>NUCLEOTIDE SEQUENCE [LARGE SCALE GENOMIC DNA]</scope>
    <source>
        <strain evidence="10 11">VG341</strain>
    </source>
</reference>
<dbReference type="PANTHER" id="PTHR37820">
    <property type="entry name" value="CELL DIVISION PROTEIN DIVIB"/>
    <property type="match status" value="1"/>
</dbReference>
<keyword evidence="7" id="KW-0131">Cell cycle</keyword>
<comment type="caution">
    <text evidence="10">The sequence shown here is derived from an EMBL/GenBank/DDBJ whole genome shotgun (WGS) entry which is preliminary data.</text>
</comment>
<feature type="transmembrane region" description="Helical" evidence="8">
    <location>
        <begin position="23"/>
        <end position="45"/>
    </location>
</feature>
<name>A0A4Q2EG99_9ACTN</name>
<dbReference type="OrthoDB" id="9790760at2"/>
<dbReference type="GO" id="GO:0051301">
    <property type="term" value="P:cell division"/>
    <property type="evidence" value="ECO:0007669"/>
    <property type="project" value="UniProtKB-KW"/>
</dbReference>
<dbReference type="InterPro" id="IPR050487">
    <property type="entry name" value="FtsQ_DivIB"/>
</dbReference>
<keyword evidence="4 8" id="KW-0812">Transmembrane</keyword>
<evidence type="ECO:0000256" key="2">
    <source>
        <dbReference type="ARBA" id="ARBA00022475"/>
    </source>
</evidence>
<evidence type="ECO:0000256" key="3">
    <source>
        <dbReference type="ARBA" id="ARBA00022618"/>
    </source>
</evidence>
<sequence>MSEPLVDVTGARKRRGRAKRRRWLQRAGIAVLVAALLGAIAWVVWGSPWLLARDVEVSGVALLTSDEVVEAAQVPLETPLAAIDTAGIEGRVVAALPAAASVKVTRAWPGTVSIAVTERSAVVIIPLGREFLWVSADGVIFHRSSEAPGGVLLATAGVSDVHVIGDMATVAAALPDQVRAQAATMNASSQDSIVVTLKDGRKITWGSAEASDLKAKVVVPLLGVKAREYDVSAPTHPTTR</sequence>
<dbReference type="EMBL" id="PPCV01000004">
    <property type="protein sequence ID" value="RXW32381.1"/>
    <property type="molecule type" value="Genomic_DNA"/>
</dbReference>
<keyword evidence="6 8" id="KW-0472">Membrane</keyword>
<dbReference type="PROSITE" id="PS51779">
    <property type="entry name" value="POTRA"/>
    <property type="match status" value="1"/>
</dbReference>
<dbReference type="InterPro" id="IPR013685">
    <property type="entry name" value="POTRA_FtsQ_type"/>
</dbReference>
<evidence type="ECO:0000313" key="11">
    <source>
        <dbReference type="Proteomes" id="UP000290624"/>
    </source>
</evidence>
<evidence type="ECO:0000256" key="8">
    <source>
        <dbReference type="SAM" id="Phobius"/>
    </source>
</evidence>
<evidence type="ECO:0000256" key="7">
    <source>
        <dbReference type="ARBA" id="ARBA00023306"/>
    </source>
</evidence>
<gene>
    <name evidence="10" type="ORF">C1706_07490</name>
</gene>
<evidence type="ECO:0000259" key="9">
    <source>
        <dbReference type="PROSITE" id="PS51779"/>
    </source>
</evidence>
<evidence type="ECO:0000256" key="1">
    <source>
        <dbReference type="ARBA" id="ARBA00004370"/>
    </source>
</evidence>
<keyword evidence="3 10" id="KW-0132">Cell division</keyword>
<dbReference type="InterPro" id="IPR034746">
    <property type="entry name" value="POTRA"/>
</dbReference>
<evidence type="ECO:0000256" key="5">
    <source>
        <dbReference type="ARBA" id="ARBA00022989"/>
    </source>
</evidence>
<comment type="subcellular location">
    <subcellularLocation>
        <location evidence="1">Membrane</location>
    </subcellularLocation>
</comment>
<keyword evidence="11" id="KW-1185">Reference proteome</keyword>
<evidence type="ECO:0000256" key="4">
    <source>
        <dbReference type="ARBA" id="ARBA00022692"/>
    </source>
</evidence>
<evidence type="ECO:0000313" key="10">
    <source>
        <dbReference type="EMBL" id="RXW32381.1"/>
    </source>
</evidence>
<dbReference type="PANTHER" id="PTHR37820:SF1">
    <property type="entry name" value="CELL DIVISION PROTEIN FTSQ"/>
    <property type="match status" value="1"/>
</dbReference>
<accession>A0A4Q2EG99</accession>
<dbReference type="Proteomes" id="UP000290624">
    <property type="component" value="Unassembled WGS sequence"/>
</dbReference>
<dbReference type="GO" id="GO:0005886">
    <property type="term" value="C:plasma membrane"/>
    <property type="evidence" value="ECO:0007669"/>
    <property type="project" value="TreeGrafter"/>
</dbReference>
<keyword evidence="2" id="KW-1003">Cell membrane</keyword>
<dbReference type="AlphaFoldDB" id="A0A4Q2EG99"/>
<dbReference type="RefSeq" id="WP_129458603.1">
    <property type="nucleotide sequence ID" value="NZ_PPCV01000004.1"/>
</dbReference>
<dbReference type="Pfam" id="PF08478">
    <property type="entry name" value="POTRA_1"/>
    <property type="match status" value="1"/>
</dbReference>